<evidence type="ECO:0000313" key="1">
    <source>
        <dbReference type="EMBL" id="CAG8579638.1"/>
    </source>
</evidence>
<comment type="caution">
    <text evidence="1">The sequence shown here is derived from an EMBL/GenBank/DDBJ whole genome shotgun (WGS) entry which is preliminary data.</text>
</comment>
<gene>
    <name evidence="1" type="ORF">DHETER_LOCUS6412</name>
</gene>
<proteinExistence type="predicted"/>
<dbReference type="Proteomes" id="UP000789702">
    <property type="component" value="Unassembled WGS sequence"/>
</dbReference>
<accession>A0ACA9MBZ6</accession>
<evidence type="ECO:0000313" key="2">
    <source>
        <dbReference type="Proteomes" id="UP000789702"/>
    </source>
</evidence>
<keyword evidence="2" id="KW-1185">Reference proteome</keyword>
<reference evidence="1" key="1">
    <citation type="submission" date="2021-06" db="EMBL/GenBank/DDBJ databases">
        <authorList>
            <person name="Kallberg Y."/>
            <person name="Tangrot J."/>
            <person name="Rosling A."/>
        </authorList>
    </citation>
    <scope>NUCLEOTIDE SEQUENCE</scope>
    <source>
        <strain evidence="1">IL203A</strain>
    </source>
</reference>
<name>A0ACA9MBZ6_9GLOM</name>
<protein>
    <submittedName>
        <fullName evidence="1">9499_t:CDS:1</fullName>
    </submittedName>
</protein>
<organism evidence="1 2">
    <name type="scientific">Dentiscutata heterogama</name>
    <dbReference type="NCBI Taxonomy" id="1316150"/>
    <lineage>
        <taxon>Eukaryota</taxon>
        <taxon>Fungi</taxon>
        <taxon>Fungi incertae sedis</taxon>
        <taxon>Mucoromycota</taxon>
        <taxon>Glomeromycotina</taxon>
        <taxon>Glomeromycetes</taxon>
        <taxon>Diversisporales</taxon>
        <taxon>Gigasporaceae</taxon>
        <taxon>Dentiscutata</taxon>
    </lineage>
</organism>
<feature type="non-terminal residue" evidence="1">
    <location>
        <position position="137"/>
    </location>
</feature>
<sequence>MQFELVRGIISKTQSANRLELPRLPEDIPVDIADILLFTLSIKDNYKTASVAQTLRLVYIFRNLLDSYFKNARTPLPSHPGQVYHSIRNLFPIRDRANLQFLLEYRRKLQKHYILNDKLPALYFDLLPEKLDLPSTR</sequence>
<dbReference type="EMBL" id="CAJVPU010008060">
    <property type="protein sequence ID" value="CAG8579638.1"/>
    <property type="molecule type" value="Genomic_DNA"/>
</dbReference>